<protein>
    <submittedName>
        <fullName evidence="2">Uncharacterized protein</fullName>
    </submittedName>
</protein>
<reference evidence="3" key="1">
    <citation type="submission" date="2008-02" db="EMBL/GenBank/DDBJ databases">
        <title>Complete sequence of chromosome 2 of Burkholderia cenocepacia MC0-3.</title>
        <authorList>
            <person name="Copeland A."/>
            <person name="Lucas S."/>
            <person name="Lapidus A."/>
            <person name="Barry K."/>
            <person name="Bruce D."/>
            <person name="Goodwin L."/>
            <person name="Glavina del Rio T."/>
            <person name="Dalin E."/>
            <person name="Tice H."/>
            <person name="Pitluck S."/>
            <person name="Chain P."/>
            <person name="Malfatti S."/>
            <person name="Shin M."/>
            <person name="Vergez L."/>
            <person name="Schmutz J."/>
            <person name="Larimer F."/>
            <person name="Land M."/>
            <person name="Hauser L."/>
            <person name="Kyrpides N."/>
            <person name="Mikhailova N."/>
            <person name="Tiedje J."/>
            <person name="Richardson P."/>
        </authorList>
    </citation>
    <scope>NUCLEOTIDE SEQUENCE [LARGE SCALE GENOMIC DNA]</scope>
    <source>
        <strain evidence="3">MC0-3</strain>
    </source>
</reference>
<proteinExistence type="predicted"/>
<feature type="region of interest" description="Disordered" evidence="1">
    <location>
        <begin position="100"/>
        <end position="121"/>
    </location>
</feature>
<name>B1K705_BURO0</name>
<sequence>MRGGFRGLDRFVPSRVSARRPDASGSVVVCAAVHRLPKRRVQSAPRREAPAAHASRAAQTRVSASPIHASRHAYQRDGRLTARVAIRHGRSCRAGVACMAPPDPIETKPSQLARTIPDDPC</sequence>
<dbReference type="Proteomes" id="UP000002169">
    <property type="component" value="Chromosome 2"/>
</dbReference>
<dbReference type="KEGG" id="bcm:Bcenmc03_5180"/>
<evidence type="ECO:0000256" key="1">
    <source>
        <dbReference type="SAM" id="MobiDB-lite"/>
    </source>
</evidence>
<dbReference type="AlphaFoldDB" id="B1K705"/>
<dbReference type="HOGENOM" id="CLU_2033669_0_0_4"/>
<accession>B1K705</accession>
<evidence type="ECO:0000313" key="2">
    <source>
        <dbReference type="EMBL" id="ACA94309.1"/>
    </source>
</evidence>
<organism evidence="2 3">
    <name type="scientific">Burkholderia orbicola (strain MC0-3)</name>
    <dbReference type="NCBI Taxonomy" id="406425"/>
    <lineage>
        <taxon>Bacteria</taxon>
        <taxon>Pseudomonadati</taxon>
        <taxon>Pseudomonadota</taxon>
        <taxon>Betaproteobacteria</taxon>
        <taxon>Burkholderiales</taxon>
        <taxon>Burkholderiaceae</taxon>
        <taxon>Burkholderia</taxon>
        <taxon>Burkholderia cepacia complex</taxon>
        <taxon>Burkholderia orbicola</taxon>
    </lineage>
</organism>
<feature type="region of interest" description="Disordered" evidence="1">
    <location>
        <begin position="38"/>
        <end position="76"/>
    </location>
</feature>
<gene>
    <name evidence="2" type="ordered locus">Bcenmc03_5180</name>
</gene>
<evidence type="ECO:0000313" key="3">
    <source>
        <dbReference type="Proteomes" id="UP000002169"/>
    </source>
</evidence>
<dbReference type="EMBL" id="CP000959">
    <property type="protein sequence ID" value="ACA94309.1"/>
    <property type="molecule type" value="Genomic_DNA"/>
</dbReference>